<proteinExistence type="predicted"/>
<sequence length="72" mass="8532">MDQDPRHLHKHPLQHNIHPLQEVHPLAISEPEEIWELFLLLPRRPQGHQRYPLVLASSWTCCCTPDADHHKH</sequence>
<dbReference type="EMBL" id="GBRH01178600">
    <property type="protein sequence ID" value="JAE19296.1"/>
    <property type="molecule type" value="Transcribed_RNA"/>
</dbReference>
<dbReference type="AlphaFoldDB" id="A0A0A9G9R6"/>
<evidence type="ECO:0000313" key="1">
    <source>
        <dbReference type="EMBL" id="JAE19296.1"/>
    </source>
</evidence>
<protein>
    <submittedName>
        <fullName evidence="1">Uncharacterized protein</fullName>
    </submittedName>
</protein>
<reference evidence="1" key="1">
    <citation type="submission" date="2014-09" db="EMBL/GenBank/DDBJ databases">
        <authorList>
            <person name="Magalhaes I.L.F."/>
            <person name="Oliveira U."/>
            <person name="Santos F.R."/>
            <person name="Vidigal T.H.D.A."/>
            <person name="Brescovit A.D."/>
            <person name="Santos A.J."/>
        </authorList>
    </citation>
    <scope>NUCLEOTIDE SEQUENCE</scope>
    <source>
        <tissue evidence="1">Shoot tissue taken approximately 20 cm above the soil surface</tissue>
    </source>
</reference>
<organism evidence="1">
    <name type="scientific">Arundo donax</name>
    <name type="common">Giant reed</name>
    <name type="synonym">Donax arundinaceus</name>
    <dbReference type="NCBI Taxonomy" id="35708"/>
    <lineage>
        <taxon>Eukaryota</taxon>
        <taxon>Viridiplantae</taxon>
        <taxon>Streptophyta</taxon>
        <taxon>Embryophyta</taxon>
        <taxon>Tracheophyta</taxon>
        <taxon>Spermatophyta</taxon>
        <taxon>Magnoliopsida</taxon>
        <taxon>Liliopsida</taxon>
        <taxon>Poales</taxon>
        <taxon>Poaceae</taxon>
        <taxon>PACMAD clade</taxon>
        <taxon>Arundinoideae</taxon>
        <taxon>Arundineae</taxon>
        <taxon>Arundo</taxon>
    </lineage>
</organism>
<reference evidence="1" key="2">
    <citation type="journal article" date="2015" name="Data Brief">
        <title>Shoot transcriptome of the giant reed, Arundo donax.</title>
        <authorList>
            <person name="Barrero R.A."/>
            <person name="Guerrero F.D."/>
            <person name="Moolhuijzen P."/>
            <person name="Goolsby J.A."/>
            <person name="Tidwell J."/>
            <person name="Bellgard S.E."/>
            <person name="Bellgard M.I."/>
        </authorList>
    </citation>
    <scope>NUCLEOTIDE SEQUENCE</scope>
    <source>
        <tissue evidence="1">Shoot tissue taken approximately 20 cm above the soil surface</tissue>
    </source>
</reference>
<accession>A0A0A9G9R6</accession>
<name>A0A0A9G9R6_ARUDO</name>